<evidence type="ECO:0000313" key="3">
    <source>
        <dbReference type="EMBL" id="ELU07747.1"/>
    </source>
</evidence>
<dbReference type="EMBL" id="AMQN01001102">
    <property type="status" value="NOT_ANNOTATED_CDS"/>
    <property type="molecule type" value="Genomic_DNA"/>
</dbReference>
<protein>
    <submittedName>
        <fullName evidence="3 4">Uncharacterized protein</fullName>
    </submittedName>
</protein>
<evidence type="ECO:0000256" key="1">
    <source>
        <dbReference type="SAM" id="MobiDB-lite"/>
    </source>
</evidence>
<gene>
    <name evidence="3" type="ORF">CAPTEDRAFT_193116</name>
</gene>
<accession>R7UUY6</accession>
<feature type="region of interest" description="Disordered" evidence="1">
    <location>
        <begin position="389"/>
        <end position="478"/>
    </location>
</feature>
<dbReference type="STRING" id="283909.R7UUY6"/>
<feature type="signal peptide" evidence="2">
    <location>
        <begin position="1"/>
        <end position="19"/>
    </location>
</feature>
<reference evidence="3 5" key="2">
    <citation type="journal article" date="2013" name="Nature">
        <title>Insights into bilaterian evolution from three spiralian genomes.</title>
        <authorList>
            <person name="Simakov O."/>
            <person name="Marletaz F."/>
            <person name="Cho S.J."/>
            <person name="Edsinger-Gonzales E."/>
            <person name="Havlak P."/>
            <person name="Hellsten U."/>
            <person name="Kuo D.H."/>
            <person name="Larsson T."/>
            <person name="Lv J."/>
            <person name="Arendt D."/>
            <person name="Savage R."/>
            <person name="Osoegawa K."/>
            <person name="de Jong P."/>
            <person name="Grimwood J."/>
            <person name="Chapman J.A."/>
            <person name="Shapiro H."/>
            <person name="Aerts A."/>
            <person name="Otillar R.P."/>
            <person name="Terry A.Y."/>
            <person name="Boore J.L."/>
            <person name="Grigoriev I.V."/>
            <person name="Lindberg D.R."/>
            <person name="Seaver E.C."/>
            <person name="Weisblat D.A."/>
            <person name="Putnam N.H."/>
            <person name="Rokhsar D.S."/>
        </authorList>
    </citation>
    <scope>NUCLEOTIDE SEQUENCE</scope>
    <source>
        <strain evidence="3 5">I ESC-2004</strain>
    </source>
</reference>
<name>R7UUY6_CAPTE</name>
<dbReference type="AlphaFoldDB" id="R7UUY6"/>
<feature type="compositionally biased region" description="Low complexity" evidence="1">
    <location>
        <begin position="435"/>
        <end position="467"/>
    </location>
</feature>
<dbReference type="HOGENOM" id="CLU_571413_0_0_1"/>
<organism evidence="3">
    <name type="scientific">Capitella teleta</name>
    <name type="common">Polychaete worm</name>
    <dbReference type="NCBI Taxonomy" id="283909"/>
    <lineage>
        <taxon>Eukaryota</taxon>
        <taxon>Metazoa</taxon>
        <taxon>Spiralia</taxon>
        <taxon>Lophotrochozoa</taxon>
        <taxon>Annelida</taxon>
        <taxon>Polychaeta</taxon>
        <taxon>Sedentaria</taxon>
        <taxon>Scolecida</taxon>
        <taxon>Capitellidae</taxon>
        <taxon>Capitella</taxon>
    </lineage>
</organism>
<keyword evidence="5" id="KW-1185">Reference proteome</keyword>
<dbReference type="Proteomes" id="UP000014760">
    <property type="component" value="Unassembled WGS sequence"/>
</dbReference>
<feature type="compositionally biased region" description="Low complexity" evidence="1">
    <location>
        <begin position="395"/>
        <end position="427"/>
    </location>
</feature>
<evidence type="ECO:0000313" key="4">
    <source>
        <dbReference type="EnsemblMetazoa" id="CapteP193116"/>
    </source>
</evidence>
<dbReference type="EMBL" id="KB299619">
    <property type="protein sequence ID" value="ELU07747.1"/>
    <property type="molecule type" value="Genomic_DNA"/>
</dbReference>
<evidence type="ECO:0000256" key="2">
    <source>
        <dbReference type="SAM" id="SignalP"/>
    </source>
</evidence>
<dbReference type="EnsemblMetazoa" id="CapteT193116">
    <property type="protein sequence ID" value="CapteP193116"/>
    <property type="gene ID" value="CapteG193116"/>
</dbReference>
<feature type="chain" id="PRO_5008788454" evidence="2">
    <location>
        <begin position="20"/>
        <end position="478"/>
    </location>
</feature>
<reference evidence="5" key="1">
    <citation type="submission" date="2012-12" db="EMBL/GenBank/DDBJ databases">
        <authorList>
            <person name="Hellsten U."/>
            <person name="Grimwood J."/>
            <person name="Chapman J.A."/>
            <person name="Shapiro H."/>
            <person name="Aerts A."/>
            <person name="Otillar R.P."/>
            <person name="Terry A.Y."/>
            <person name="Boore J.L."/>
            <person name="Simakov O."/>
            <person name="Marletaz F."/>
            <person name="Cho S.-J."/>
            <person name="Edsinger-Gonzales E."/>
            <person name="Havlak P."/>
            <person name="Kuo D.-H."/>
            <person name="Larsson T."/>
            <person name="Lv J."/>
            <person name="Arendt D."/>
            <person name="Savage R."/>
            <person name="Osoegawa K."/>
            <person name="de Jong P."/>
            <person name="Lindberg D.R."/>
            <person name="Seaver E.C."/>
            <person name="Weisblat D.A."/>
            <person name="Putnam N.H."/>
            <person name="Grigoriev I.V."/>
            <person name="Rokhsar D.S."/>
        </authorList>
    </citation>
    <scope>NUCLEOTIDE SEQUENCE</scope>
    <source>
        <strain evidence="5">I ESC-2004</strain>
    </source>
</reference>
<keyword evidence="2" id="KW-0732">Signal</keyword>
<evidence type="ECO:0000313" key="5">
    <source>
        <dbReference type="Proteomes" id="UP000014760"/>
    </source>
</evidence>
<sequence length="478" mass="53644">MQSLVTLVLIASFVACCSSLIISGVGMVQGQKHFLEFYADVAETDISVYTVQIGSTEFTLPTASLYKGEFYYVRNKNSPTVETYLGMTVREELFKGDVDIQGDEPISLYKNSQGYISCSFHEYLLSILLTAAQLRNKGRALCTTVYGGMQDKEPLGFIDKRLELFEQPSYIMDTSMIVPLFDAWIHDVWGTEGTSVWHLSTSWAKRINVDSITPDGAPHDEQWMISTNGTLSSPSSNADNTDPYPTGLHYTSSSADNTSAYDAARHNTRVHDTTRNNTRALNKTKNNTRAHDTTRNNTRALITTNNNTRALNTTKNNTRAHDTTRNNTRALITTNNNTRAHDTTRNNTRALITTNNNTRALNTTKNNTRAHDTTRNNTRALITTNNNTRAHDTTRNNTRTHNTTRNNTRAPITTNNNTRALNTTKNNTRAHDTTRNNTRTHNTTRNNTRAPITTNNNTRALNTTKNNTRAHDTARRNT</sequence>
<proteinExistence type="predicted"/>
<reference evidence="4" key="3">
    <citation type="submission" date="2015-06" db="UniProtKB">
        <authorList>
            <consortium name="EnsemblMetazoa"/>
        </authorList>
    </citation>
    <scope>IDENTIFICATION</scope>
</reference>
<feature type="compositionally biased region" description="Basic and acidic residues" evidence="1">
    <location>
        <begin position="469"/>
        <end position="478"/>
    </location>
</feature>